<reference evidence="10" key="1">
    <citation type="journal article" date="2020" name="Microorganisms">
        <title>Complete Genome of a Member of a New Bacterial Lineage in the Microgenomates Group Reveals an Unusual Nucleotide Composition Disparity Between Two Strands of DNA and Limited Metabolic Potential.</title>
        <authorList>
            <person name="Kadnikov V.V."/>
            <person name="Mardanov A.V."/>
            <person name="Beletsky A.V."/>
            <person name="Karnachuk O.V."/>
            <person name="Ravin N.V."/>
        </authorList>
    </citation>
    <scope>NUCLEOTIDE SEQUENCE [LARGE SCALE GENOMIC DNA]</scope>
</reference>
<gene>
    <name evidence="9" type="ORF">MICH65_0043</name>
</gene>
<dbReference type="PRINTS" id="PR00469">
    <property type="entry name" value="PNDRDTASEII"/>
</dbReference>
<dbReference type="GO" id="GO:0004791">
    <property type="term" value="F:thioredoxin-disulfide reductase (NADPH) activity"/>
    <property type="evidence" value="ECO:0007669"/>
    <property type="project" value="UniProtKB-UniRule"/>
</dbReference>
<dbReference type="Pfam" id="PF07992">
    <property type="entry name" value="Pyr_redox_2"/>
    <property type="match status" value="1"/>
</dbReference>
<evidence type="ECO:0000259" key="8">
    <source>
        <dbReference type="Pfam" id="PF07992"/>
    </source>
</evidence>
<dbReference type="InterPro" id="IPR008255">
    <property type="entry name" value="Pyr_nucl-diS_OxRdtase_2_AS"/>
</dbReference>
<dbReference type="SUPFAM" id="SSF51905">
    <property type="entry name" value="FAD/NAD(P)-binding domain"/>
    <property type="match status" value="1"/>
</dbReference>
<dbReference type="PROSITE" id="PS00573">
    <property type="entry name" value="PYRIDINE_REDOX_2"/>
    <property type="match status" value="1"/>
</dbReference>
<evidence type="ECO:0000313" key="9">
    <source>
        <dbReference type="EMBL" id="QHO63024.1"/>
    </source>
</evidence>
<protein>
    <recommendedName>
        <fullName evidence="6">Thioredoxin reductase</fullName>
        <ecNumber evidence="6">1.8.1.9</ecNumber>
    </recommendedName>
</protein>
<evidence type="ECO:0000256" key="1">
    <source>
        <dbReference type="ARBA" id="ARBA00022630"/>
    </source>
</evidence>
<dbReference type="AlphaFoldDB" id="A0A857N4V7"/>
<evidence type="ECO:0000256" key="4">
    <source>
        <dbReference type="ARBA" id="ARBA00023157"/>
    </source>
</evidence>
<dbReference type="InterPro" id="IPR050097">
    <property type="entry name" value="Ferredoxin-NADP_redctase_2"/>
</dbReference>
<evidence type="ECO:0000256" key="2">
    <source>
        <dbReference type="ARBA" id="ARBA00022827"/>
    </source>
</evidence>
<proteinExistence type="inferred from homology"/>
<comment type="cofactor">
    <cofactor evidence="7">
        <name>FAD</name>
        <dbReference type="ChEBI" id="CHEBI:57692"/>
    </cofactor>
    <text evidence="7">Binds 1 FAD per subunit.</text>
</comment>
<organism evidence="9 10">
    <name type="scientific">Candidatus Chazhemtobacterium aquaticus</name>
    <dbReference type="NCBI Taxonomy" id="2715735"/>
    <lineage>
        <taxon>Bacteria</taxon>
        <taxon>Candidatus Chazhemtobacteraceae</taxon>
        <taxon>Candidatus Chazhemtobacterium</taxon>
    </lineage>
</organism>
<keyword evidence="1 6" id="KW-0285">Flavoprotein</keyword>
<dbReference type="PANTHER" id="PTHR48105">
    <property type="entry name" value="THIOREDOXIN REDUCTASE 1-RELATED-RELATED"/>
    <property type="match status" value="1"/>
</dbReference>
<evidence type="ECO:0000256" key="6">
    <source>
        <dbReference type="RuleBase" id="RU003880"/>
    </source>
</evidence>
<dbReference type="GO" id="GO:0005737">
    <property type="term" value="C:cytoplasm"/>
    <property type="evidence" value="ECO:0007669"/>
    <property type="project" value="InterPro"/>
</dbReference>
<keyword evidence="5 6" id="KW-0676">Redox-active center</keyword>
<keyword evidence="3 6" id="KW-0560">Oxidoreductase</keyword>
<dbReference type="NCBIfam" id="TIGR01292">
    <property type="entry name" value="TRX_reduct"/>
    <property type="match status" value="1"/>
</dbReference>
<dbReference type="RefSeq" id="WP_161931433.1">
    <property type="nucleotide sequence ID" value="NZ_CP047901.1"/>
</dbReference>
<evidence type="ECO:0000256" key="3">
    <source>
        <dbReference type="ARBA" id="ARBA00023002"/>
    </source>
</evidence>
<dbReference type="EC" id="1.8.1.9" evidence="6"/>
<accession>A0A857N4V7</accession>
<keyword evidence="2 6" id="KW-0274">FAD</keyword>
<keyword evidence="4" id="KW-1015">Disulfide bond</keyword>
<name>A0A857N4V7_9BACT</name>
<keyword evidence="7" id="KW-0521">NADP</keyword>
<dbReference type="Proteomes" id="UP000463983">
    <property type="component" value="Chromosome"/>
</dbReference>
<dbReference type="InterPro" id="IPR005982">
    <property type="entry name" value="Thioredox_Rdtase"/>
</dbReference>
<dbReference type="GO" id="GO:0019430">
    <property type="term" value="P:removal of superoxide radicals"/>
    <property type="evidence" value="ECO:0007669"/>
    <property type="project" value="UniProtKB-UniRule"/>
</dbReference>
<comment type="subunit">
    <text evidence="6">Homodimer.</text>
</comment>
<comment type="similarity">
    <text evidence="6">Belongs to the class-II pyridine nucleotide-disulfide oxidoreductase family.</text>
</comment>
<dbReference type="PRINTS" id="PR00368">
    <property type="entry name" value="FADPNR"/>
</dbReference>
<dbReference type="EMBL" id="CP047901">
    <property type="protein sequence ID" value="QHO63024.1"/>
    <property type="molecule type" value="Genomic_DNA"/>
</dbReference>
<sequence length="321" mass="35047">MREVIVIGSGPAGYAAAIYLARARLNPLVLAGEKAGGQLMLTTEVENYPGFAKGIQGPELMVEMRTQAEKFGAEIRNENVTKVELGGEFKKVWVGDQLEEAKVVIVATGARAKMLNVGEERLLGRGVSTCATCDAAFFKDKITYLVGGGDVAMEDALALAKFAKRVEIVHRRDEFRASKVMQERVLGEDKVRVRWNSEVVGVKGESILEGIKIKDVKTGKEEEVEADGLFLAIGHIPDTDFLGDAIEVDSHGYVVTRMVKNSVEERKEWLEGYPTMSSVEGVFAAGDVVDFRYRQAITAAGMGVQAALDVEKYLTGRLPSW</sequence>
<evidence type="ECO:0000256" key="7">
    <source>
        <dbReference type="RuleBase" id="RU003881"/>
    </source>
</evidence>
<dbReference type="KEGG" id="caqa:MICH65_0043"/>
<comment type="catalytic activity">
    <reaction evidence="6">
        <text>[thioredoxin]-dithiol + NADP(+) = [thioredoxin]-disulfide + NADPH + H(+)</text>
        <dbReference type="Rhea" id="RHEA:20345"/>
        <dbReference type="Rhea" id="RHEA-COMP:10698"/>
        <dbReference type="Rhea" id="RHEA-COMP:10700"/>
        <dbReference type="ChEBI" id="CHEBI:15378"/>
        <dbReference type="ChEBI" id="CHEBI:29950"/>
        <dbReference type="ChEBI" id="CHEBI:50058"/>
        <dbReference type="ChEBI" id="CHEBI:57783"/>
        <dbReference type="ChEBI" id="CHEBI:58349"/>
        <dbReference type="EC" id="1.8.1.9"/>
    </reaction>
</comment>
<dbReference type="InterPro" id="IPR036188">
    <property type="entry name" value="FAD/NAD-bd_sf"/>
</dbReference>
<keyword evidence="10" id="KW-1185">Reference proteome</keyword>
<evidence type="ECO:0000256" key="5">
    <source>
        <dbReference type="ARBA" id="ARBA00023284"/>
    </source>
</evidence>
<feature type="domain" description="FAD/NAD(P)-binding" evidence="8">
    <location>
        <begin position="3"/>
        <end position="303"/>
    </location>
</feature>
<dbReference type="Gene3D" id="3.50.50.60">
    <property type="entry name" value="FAD/NAD(P)-binding domain"/>
    <property type="match status" value="2"/>
</dbReference>
<dbReference type="InterPro" id="IPR023753">
    <property type="entry name" value="FAD/NAD-binding_dom"/>
</dbReference>
<evidence type="ECO:0000313" key="10">
    <source>
        <dbReference type="Proteomes" id="UP000463983"/>
    </source>
</evidence>